<evidence type="ECO:0000313" key="3">
    <source>
        <dbReference type="Proteomes" id="UP000182257"/>
    </source>
</evidence>
<keyword evidence="1" id="KW-0812">Transmembrane</keyword>
<proteinExistence type="predicted"/>
<dbReference type="Proteomes" id="UP000182257">
    <property type="component" value="Unassembled WGS sequence"/>
</dbReference>
<organism evidence="2 3">
    <name type="scientific">Xylanibacter ruminicola</name>
    <name type="common">Prevotella ruminicola</name>
    <dbReference type="NCBI Taxonomy" id="839"/>
    <lineage>
        <taxon>Bacteria</taxon>
        <taxon>Pseudomonadati</taxon>
        <taxon>Bacteroidota</taxon>
        <taxon>Bacteroidia</taxon>
        <taxon>Bacteroidales</taxon>
        <taxon>Prevotellaceae</taxon>
        <taxon>Xylanibacter</taxon>
    </lineage>
</organism>
<evidence type="ECO:0000256" key="1">
    <source>
        <dbReference type="SAM" id="Phobius"/>
    </source>
</evidence>
<evidence type="ECO:0000313" key="2">
    <source>
        <dbReference type="EMBL" id="SEA54714.1"/>
    </source>
</evidence>
<keyword evidence="1" id="KW-1133">Transmembrane helix</keyword>
<reference evidence="2 3" key="1">
    <citation type="submission" date="2016-10" db="EMBL/GenBank/DDBJ databases">
        <authorList>
            <person name="de Groot N.N."/>
        </authorList>
    </citation>
    <scope>NUCLEOTIDE SEQUENCE [LARGE SCALE GENOMIC DNA]</scope>
    <source>
        <strain evidence="2 3">D31d</strain>
    </source>
</reference>
<name>A0A1H4C2Y5_XYLRU</name>
<dbReference type="EMBL" id="FNRF01000003">
    <property type="protein sequence ID" value="SEA54714.1"/>
    <property type="molecule type" value="Genomic_DNA"/>
</dbReference>
<dbReference type="RefSeq" id="WP_175456342.1">
    <property type="nucleotide sequence ID" value="NZ_FNRF01000003.1"/>
</dbReference>
<dbReference type="AlphaFoldDB" id="A0A1H4C2Y5"/>
<feature type="transmembrane region" description="Helical" evidence="1">
    <location>
        <begin position="32"/>
        <end position="54"/>
    </location>
</feature>
<accession>A0A1H4C2Y5</accession>
<gene>
    <name evidence="2" type="ORF">SAMN05216462_1742</name>
</gene>
<keyword evidence="1" id="KW-0472">Membrane</keyword>
<protein>
    <submittedName>
        <fullName evidence="2">Uncharacterized protein</fullName>
    </submittedName>
</protein>
<sequence length="55" mass="6378">MKKHHHHEPDDASLFKQRSLSQIQFKKTLEKVLKISLFIIALLMLAAVIFVYTIG</sequence>